<protein>
    <submittedName>
        <fullName evidence="12">SSD domain-containing protein</fullName>
    </submittedName>
</protein>
<evidence type="ECO:0000256" key="6">
    <source>
        <dbReference type="ARBA" id="ARBA00023136"/>
    </source>
</evidence>
<keyword evidence="2" id="KW-0433">Leucine-rich repeat</keyword>
<organism evidence="11 12">
    <name type="scientific">Trichuris muris</name>
    <name type="common">Mouse whipworm</name>
    <dbReference type="NCBI Taxonomy" id="70415"/>
    <lineage>
        <taxon>Eukaryota</taxon>
        <taxon>Metazoa</taxon>
        <taxon>Ecdysozoa</taxon>
        <taxon>Nematoda</taxon>
        <taxon>Enoplea</taxon>
        <taxon>Dorylaimia</taxon>
        <taxon>Trichinellida</taxon>
        <taxon>Trichuridae</taxon>
        <taxon>Trichuris</taxon>
    </lineage>
</organism>
<evidence type="ECO:0000256" key="1">
    <source>
        <dbReference type="ARBA" id="ARBA00004141"/>
    </source>
</evidence>
<feature type="transmembrane region" description="Helical" evidence="9">
    <location>
        <begin position="354"/>
        <end position="372"/>
    </location>
</feature>
<dbReference type="STRING" id="70415.A0A5S6QUD8"/>
<dbReference type="PROSITE" id="PS51450">
    <property type="entry name" value="LRR"/>
    <property type="match status" value="2"/>
</dbReference>
<dbReference type="PRINTS" id="PR00019">
    <property type="entry name" value="LEURICHRPT"/>
</dbReference>
<dbReference type="Pfam" id="PF13855">
    <property type="entry name" value="LRR_8"/>
    <property type="match status" value="3"/>
</dbReference>
<dbReference type="WBParaSite" id="TMUE_3000010738.1">
    <property type="protein sequence ID" value="TMUE_3000010738.1"/>
    <property type="gene ID" value="WBGene00285530"/>
</dbReference>
<dbReference type="InterPro" id="IPR032675">
    <property type="entry name" value="LRR_dom_sf"/>
</dbReference>
<dbReference type="InterPro" id="IPR003591">
    <property type="entry name" value="Leu-rich_rpt_typical-subtyp"/>
</dbReference>
<dbReference type="Pfam" id="PF12349">
    <property type="entry name" value="Sterol-sensing"/>
    <property type="match status" value="1"/>
</dbReference>
<evidence type="ECO:0000313" key="11">
    <source>
        <dbReference type="Proteomes" id="UP000046395"/>
    </source>
</evidence>
<evidence type="ECO:0000259" key="10">
    <source>
        <dbReference type="PROSITE" id="PS50156"/>
    </source>
</evidence>
<evidence type="ECO:0000256" key="8">
    <source>
        <dbReference type="ARBA" id="ARBA00038046"/>
    </source>
</evidence>
<feature type="transmembrane region" description="Helical" evidence="9">
    <location>
        <begin position="485"/>
        <end position="505"/>
    </location>
</feature>
<keyword evidence="3 9" id="KW-0812">Transmembrane</keyword>
<dbReference type="InterPro" id="IPR000731">
    <property type="entry name" value="SSD"/>
</dbReference>
<feature type="transmembrane region" description="Helical" evidence="9">
    <location>
        <begin position="411"/>
        <end position="434"/>
    </location>
</feature>
<accession>A0A5S6QUD8</accession>
<evidence type="ECO:0000256" key="5">
    <source>
        <dbReference type="ARBA" id="ARBA00022989"/>
    </source>
</evidence>
<dbReference type="SUPFAM" id="SSF52058">
    <property type="entry name" value="L domain-like"/>
    <property type="match status" value="1"/>
</dbReference>
<evidence type="ECO:0000313" key="12">
    <source>
        <dbReference type="WBParaSite" id="TMUE_3000010738.1"/>
    </source>
</evidence>
<keyword evidence="11" id="KW-1185">Reference proteome</keyword>
<dbReference type="Proteomes" id="UP000046395">
    <property type="component" value="Unassembled WGS sequence"/>
</dbReference>
<dbReference type="PROSITE" id="PS50156">
    <property type="entry name" value="SSD"/>
    <property type="match status" value="1"/>
</dbReference>
<feature type="domain" description="SSD" evidence="10">
    <location>
        <begin position="370"/>
        <end position="511"/>
    </location>
</feature>
<dbReference type="GO" id="GO:0022857">
    <property type="term" value="F:transmembrane transporter activity"/>
    <property type="evidence" value="ECO:0007669"/>
    <property type="project" value="TreeGrafter"/>
</dbReference>
<keyword evidence="7" id="KW-0325">Glycoprotein</keyword>
<feature type="transmembrane region" description="Helical" evidence="9">
    <location>
        <begin position="378"/>
        <end position="399"/>
    </location>
</feature>
<keyword evidence="5 9" id="KW-1133">Transmembrane helix</keyword>
<comment type="similarity">
    <text evidence="8">Belongs to the dispatched family.</text>
</comment>
<evidence type="ECO:0000256" key="9">
    <source>
        <dbReference type="SAM" id="Phobius"/>
    </source>
</evidence>
<dbReference type="GO" id="GO:0016020">
    <property type="term" value="C:membrane"/>
    <property type="evidence" value="ECO:0007669"/>
    <property type="project" value="UniProtKB-SubCell"/>
</dbReference>
<sequence>MNIFVLHSRLILKHPCACAIASFVIGCSLTVMPFILNELPDFSDPTMGFSTRGTPISNRLDSWHNLKECVNLKQEWTRFPEDLIFHRKRISTNPTRSSSSNLTSRQNDTKLKLAKQGNRRGINDTVYCDHGPTSDYAFIVLRVNMPFAYGTFKKLCKLQESLYTEALRHHLVIDEFCDRHLSGNCCKAWSFATVAAQLLNKTDCMKLNRYDVRTVRNLIYRCSTCKHELYNCSGDFVQFGHCKHSNLPKECNRHEIFVLYQYLIPINGITSRAKGLNETSCALNSRSRKRNSLKELNAMNTLIIFPIAKQVLSEHYDASLLLDSLLKECERMSPTLSLLSVDFGIRESVFKSMLFYDLVYVLCAVLFILIAVCTYTSLLYTLIYVLCMIFSFGISYCVYTTVFGIKFFPFVNLLSVILLIGVGVDDAFIFHRAWMMAENHEPRRDIDEIVCQNMANACATMFITSATTAAAFYSNLLSSIIVVRCFGFFAGTVTLCNYVLCIVWLPAATKLLRKRELVSLNGYVCNIQQSHAVCFQNALRNARRYLNGKLKVFQPNCITKTNLAAIIARLNCTEVRLPSSDHFQFFKPHHILERWPMQLKKNYAFTSETMDSPMKIHIVWGPIFDGRTGELKALVVSFFSTFQFSHQFTEMDHFFGTVEKWMQTEMATAPCRSRRSHFYCCPLGEGISSTVSYPSCVMKIYWLLLLPALVKCQSIISPRNISCPFSPDCMCSSTQCSGPIDVWCTDQRQFPIFTANSNCEVASLLIEGRYDSVPSRALAAFTDRVFNLRLASKPSNALQLDPQAFQGSIGLFLERFELEDDKALTEFPSALKTFKKLHTLILNNTAIARIPDGILSEKILETLRISNSRISNIDRDALVNLPFLFSLELPGNNLTTFPRDAILPVMPSLRSLDLSNNHITVLEAGSFHGFDRLKQLNLSGNPLTLVENGSLSGLERSLMYLDLSKCKLTDFPAGSVNVLTSLKTLDLSANRIATLPRNAFSGLSNLAKVNLENNPIQIIEPGALVHATFDMFMLRASNLKQLDLETFLGSTALTKVVVAENPQLETVFSSKNNLESEHALKEIHLYNNNITSLDYSLFYWLSREGSKVVIEQNELFDCNETRISWLAAVQRCFQSSQLIVGAIRCAPVSIEEELYGNFTSLANALNRINVDCHQFLTSTTARTTAKPSSKRRNSASPLYTGSGILALIVLRIVDSMTRILP</sequence>
<dbReference type="InterPro" id="IPR053958">
    <property type="entry name" value="HMGCR/SNAP/NPC1-like_SSD"/>
</dbReference>
<dbReference type="SUPFAM" id="SSF82866">
    <property type="entry name" value="Multidrug efflux transporter AcrB transmembrane domain"/>
    <property type="match status" value="1"/>
</dbReference>
<evidence type="ECO:0000256" key="3">
    <source>
        <dbReference type="ARBA" id="ARBA00022692"/>
    </source>
</evidence>
<dbReference type="PANTHER" id="PTHR45951:SF3">
    <property type="entry name" value="PROTEIN DISPATCHED"/>
    <property type="match status" value="1"/>
</dbReference>
<dbReference type="Gene3D" id="3.80.10.10">
    <property type="entry name" value="Ribonuclease Inhibitor"/>
    <property type="match status" value="1"/>
</dbReference>
<dbReference type="SMART" id="SM00369">
    <property type="entry name" value="LRR_TYP"/>
    <property type="match status" value="7"/>
</dbReference>
<keyword evidence="6 9" id="KW-0472">Membrane</keyword>
<keyword evidence="4" id="KW-0677">Repeat</keyword>
<dbReference type="PANTHER" id="PTHR45951">
    <property type="entry name" value="PROTEIN DISPATCHED-RELATED"/>
    <property type="match status" value="1"/>
</dbReference>
<evidence type="ECO:0000256" key="7">
    <source>
        <dbReference type="ARBA" id="ARBA00023180"/>
    </source>
</evidence>
<dbReference type="GO" id="GO:0007224">
    <property type="term" value="P:smoothened signaling pathway"/>
    <property type="evidence" value="ECO:0007669"/>
    <property type="project" value="TreeGrafter"/>
</dbReference>
<dbReference type="Gene3D" id="1.20.1640.10">
    <property type="entry name" value="Multidrug efflux transporter AcrB transmembrane domain"/>
    <property type="match status" value="1"/>
</dbReference>
<reference evidence="12" key="1">
    <citation type="submission" date="2019-12" db="UniProtKB">
        <authorList>
            <consortium name="WormBaseParasite"/>
        </authorList>
    </citation>
    <scope>IDENTIFICATION</scope>
</reference>
<dbReference type="InterPro" id="IPR001611">
    <property type="entry name" value="Leu-rich_rpt"/>
</dbReference>
<dbReference type="InterPro" id="IPR052081">
    <property type="entry name" value="Dispatched_Hh_regulator"/>
</dbReference>
<proteinExistence type="inferred from homology"/>
<name>A0A5S6QUD8_TRIMR</name>
<dbReference type="AlphaFoldDB" id="A0A5S6QUD8"/>
<evidence type="ECO:0000256" key="4">
    <source>
        <dbReference type="ARBA" id="ARBA00022737"/>
    </source>
</evidence>
<evidence type="ECO:0000256" key="2">
    <source>
        <dbReference type="ARBA" id="ARBA00022614"/>
    </source>
</evidence>
<comment type="subcellular location">
    <subcellularLocation>
        <location evidence="1">Membrane</location>
        <topology evidence="1">Multi-pass membrane protein</topology>
    </subcellularLocation>
</comment>